<proteinExistence type="predicted"/>
<feature type="region of interest" description="Disordered" evidence="1">
    <location>
        <begin position="1"/>
        <end position="25"/>
    </location>
</feature>
<dbReference type="EMBL" id="ANHY01000002">
    <property type="protein sequence ID" value="EKV32684.1"/>
    <property type="molecule type" value="Genomic_DNA"/>
</dbReference>
<evidence type="ECO:0000313" key="2">
    <source>
        <dbReference type="EMBL" id="EKV32684.1"/>
    </source>
</evidence>
<dbReference type="AlphaFoldDB" id="K9H6M4"/>
<keyword evidence="3" id="KW-1185">Reference proteome</keyword>
<evidence type="ECO:0000313" key="3">
    <source>
        <dbReference type="Proteomes" id="UP000009881"/>
    </source>
</evidence>
<dbReference type="Proteomes" id="UP000009881">
    <property type="component" value="Unassembled WGS sequence"/>
</dbReference>
<reference evidence="2 3" key="1">
    <citation type="journal article" date="2013" name="Genome Announc.">
        <title>Draft Genome Sequence of an Alphaproteobacterium, Caenispirillum salinarum AK4(T), Isolated from a Solar Saltern.</title>
        <authorList>
            <person name="Khatri I."/>
            <person name="Singh A."/>
            <person name="Korpole S."/>
            <person name="Pinnaka A.K."/>
            <person name="Subramanian S."/>
        </authorList>
    </citation>
    <scope>NUCLEOTIDE SEQUENCE [LARGE SCALE GENOMIC DNA]</scope>
    <source>
        <strain evidence="2 3">AK4</strain>
    </source>
</reference>
<name>K9H6M4_9PROT</name>
<evidence type="ECO:0000256" key="1">
    <source>
        <dbReference type="SAM" id="MobiDB-lite"/>
    </source>
</evidence>
<organism evidence="2 3">
    <name type="scientific">Caenispirillum salinarum AK4</name>
    <dbReference type="NCBI Taxonomy" id="1238182"/>
    <lineage>
        <taxon>Bacteria</taxon>
        <taxon>Pseudomonadati</taxon>
        <taxon>Pseudomonadota</taxon>
        <taxon>Alphaproteobacteria</taxon>
        <taxon>Rhodospirillales</taxon>
        <taxon>Novispirillaceae</taxon>
        <taxon>Caenispirillum</taxon>
    </lineage>
</organism>
<feature type="compositionally biased region" description="Basic and acidic residues" evidence="1">
    <location>
        <begin position="1"/>
        <end position="15"/>
    </location>
</feature>
<sequence length="218" mass="22515">MTGTVHDIRTGRETGPEAFGGGTMMRAPATVATPVSASRAREAACLALLGLAAGPGGATMAEAAAVLAHVAAGEWRAPDGLLERSAEALAEADLVEAAPEGRLFATRAGRDALDCLLTAPAPAPVDPVTRVVLSLRLCLLDRLPPEDRAARADALAAAYGTVLDGRRAEAERFCGGLPLLGLWSRERARRLEAERDLCARVRDLFTLSGPLEGAAASG</sequence>
<dbReference type="RefSeq" id="WP_009538511.1">
    <property type="nucleotide sequence ID" value="NZ_ANHY01000002.1"/>
</dbReference>
<comment type="caution">
    <text evidence="2">The sequence shown here is derived from an EMBL/GenBank/DDBJ whole genome shotgun (WGS) entry which is preliminary data.</text>
</comment>
<accession>K9H6M4</accession>
<dbReference type="STRING" id="1238182.C882_1521"/>
<protein>
    <submittedName>
        <fullName evidence="2">Uncharacterized protein</fullName>
    </submittedName>
</protein>
<gene>
    <name evidence="2" type="ORF">C882_1521</name>
</gene>